<keyword evidence="5 8" id="KW-1133">Transmembrane helix</keyword>
<feature type="transmembrane region" description="Helical" evidence="8">
    <location>
        <begin position="169"/>
        <end position="189"/>
    </location>
</feature>
<feature type="transmembrane region" description="Helical" evidence="8">
    <location>
        <begin position="482"/>
        <end position="508"/>
    </location>
</feature>
<evidence type="ECO:0000259" key="9">
    <source>
        <dbReference type="Pfam" id="PF01490"/>
    </source>
</evidence>
<feature type="compositionally biased region" description="Basic and acidic residues" evidence="7">
    <location>
        <begin position="22"/>
        <end position="39"/>
    </location>
</feature>
<dbReference type="Pfam" id="PF01490">
    <property type="entry name" value="Aa_trans"/>
    <property type="match status" value="1"/>
</dbReference>
<dbReference type="OMA" id="NFHNIEW"/>
<evidence type="ECO:0000256" key="7">
    <source>
        <dbReference type="SAM" id="MobiDB-lite"/>
    </source>
</evidence>
<feature type="region of interest" description="Disordered" evidence="7">
    <location>
        <begin position="21"/>
        <end position="81"/>
    </location>
</feature>
<protein>
    <recommendedName>
        <fullName evidence="9">Amino acid transporter transmembrane domain-containing protein</fullName>
    </recommendedName>
</protein>
<name>A0A9R0Y6G0_TRITD</name>
<evidence type="ECO:0000256" key="6">
    <source>
        <dbReference type="ARBA" id="ARBA00023136"/>
    </source>
</evidence>
<evidence type="ECO:0000256" key="1">
    <source>
        <dbReference type="ARBA" id="ARBA00004370"/>
    </source>
</evidence>
<accession>A0A9R0Y6G0</accession>
<feature type="domain" description="Amino acid transporter transmembrane" evidence="9">
    <location>
        <begin position="82"/>
        <end position="504"/>
    </location>
</feature>
<dbReference type="EMBL" id="LT934121">
    <property type="protein sequence ID" value="VAI48863.1"/>
    <property type="molecule type" value="Genomic_DNA"/>
</dbReference>
<keyword evidence="2" id="KW-0813">Transport</keyword>
<evidence type="ECO:0000256" key="2">
    <source>
        <dbReference type="ARBA" id="ARBA00022448"/>
    </source>
</evidence>
<feature type="transmembrane region" description="Helical" evidence="8">
    <location>
        <begin position="372"/>
        <end position="394"/>
    </location>
</feature>
<keyword evidence="6 8" id="KW-0472">Membrane</keyword>
<comment type="subcellular location">
    <subcellularLocation>
        <location evidence="1">Membrane</location>
    </subcellularLocation>
</comment>
<feature type="transmembrane region" description="Helical" evidence="8">
    <location>
        <begin position="448"/>
        <end position="470"/>
    </location>
</feature>
<dbReference type="Gramene" id="TRITD6Av1G179420.1">
    <property type="protein sequence ID" value="TRITD6Av1G179420.1"/>
    <property type="gene ID" value="TRITD6Av1G179420"/>
</dbReference>
<proteinExistence type="predicted"/>
<feature type="transmembrane region" description="Helical" evidence="8">
    <location>
        <begin position="336"/>
        <end position="356"/>
    </location>
</feature>
<evidence type="ECO:0000256" key="3">
    <source>
        <dbReference type="ARBA" id="ARBA00022692"/>
    </source>
</evidence>
<keyword evidence="4" id="KW-0029">Amino-acid transport</keyword>
<evidence type="ECO:0000256" key="5">
    <source>
        <dbReference type="ARBA" id="ARBA00022989"/>
    </source>
</evidence>
<feature type="compositionally biased region" description="Basic and acidic residues" evidence="7">
    <location>
        <begin position="53"/>
        <end position="63"/>
    </location>
</feature>
<keyword evidence="3 8" id="KW-0812">Transmembrane</keyword>
<feature type="transmembrane region" description="Helical" evidence="8">
    <location>
        <begin position="115"/>
        <end position="136"/>
    </location>
</feature>
<sequence length="513" mass="54381">MEGVLSNCGVVDSGSGQAKLYNEADTHKPSLLDNCQKEDIGEDSEAMGGRGGRRGDRQAEPLLRKLSGSSSDNSSEEHPVKRTGTVWTAMAHVITAVIGSGVLSLAWSVAQLGWVGGPAAMVLFAGVTVVQSSLLADCYISRDPERGAAVRNRSYVDAIRLYLGKKSQMLSGFFLGFSLFGNSVVYTLTAAASMRAIERANCYHREGQGAPCCAAGAGGSSEAYYMLLFGVAQVALSQIPDFHSMAWLSVFAAVMSFFYSFIGFGLGAAKVIENGVIKGGIGGVSLVSPTQKVWRVAQALGDIAFAYPFSLVLLEIEDTLRSPPAESQTMKRAARASIAVTTFFYLGCGCFGYAAFGDGTPGNLLTGFGDPYWLVGLANLCVVLHLLGGYQVYAQPMFALVERRFGAGVVDAEMPLLGRVSVSRLCFRTANVATATAVAVWFPYFNQVVGLIGAFTFWPLAIHFPVQMYLAQGKVAPWTGRWLAIQAFSAGCLVACGFASVGSAMGVFGPERS</sequence>
<evidence type="ECO:0000313" key="11">
    <source>
        <dbReference type="Proteomes" id="UP000324705"/>
    </source>
</evidence>
<organism evidence="10 11">
    <name type="scientific">Triticum turgidum subsp. durum</name>
    <name type="common">Durum wheat</name>
    <name type="synonym">Triticum durum</name>
    <dbReference type="NCBI Taxonomy" id="4567"/>
    <lineage>
        <taxon>Eukaryota</taxon>
        <taxon>Viridiplantae</taxon>
        <taxon>Streptophyta</taxon>
        <taxon>Embryophyta</taxon>
        <taxon>Tracheophyta</taxon>
        <taxon>Spermatophyta</taxon>
        <taxon>Magnoliopsida</taxon>
        <taxon>Liliopsida</taxon>
        <taxon>Poales</taxon>
        <taxon>Poaceae</taxon>
        <taxon>BOP clade</taxon>
        <taxon>Pooideae</taxon>
        <taxon>Triticodae</taxon>
        <taxon>Triticeae</taxon>
        <taxon>Triticinae</taxon>
        <taxon>Triticum</taxon>
    </lineage>
</organism>
<dbReference type="PANTHER" id="PTHR48017">
    <property type="entry name" value="OS05G0424000 PROTEIN-RELATED"/>
    <property type="match status" value="1"/>
</dbReference>
<evidence type="ECO:0000256" key="8">
    <source>
        <dbReference type="SAM" id="Phobius"/>
    </source>
</evidence>
<reference evidence="10 11" key="1">
    <citation type="submission" date="2017-09" db="EMBL/GenBank/DDBJ databases">
        <authorList>
            <consortium name="International Durum Wheat Genome Sequencing Consortium (IDWGSC)"/>
            <person name="Milanesi L."/>
        </authorList>
    </citation>
    <scope>NUCLEOTIDE SEQUENCE [LARGE SCALE GENOMIC DNA]</scope>
    <source>
        <strain evidence="11">cv. Svevo</strain>
    </source>
</reference>
<dbReference type="AlphaFoldDB" id="A0A9R0Y6G0"/>
<feature type="transmembrane region" description="Helical" evidence="8">
    <location>
        <begin position="86"/>
        <end position="109"/>
    </location>
</feature>
<feature type="transmembrane region" description="Helical" evidence="8">
    <location>
        <begin position="246"/>
        <end position="269"/>
    </location>
</feature>
<dbReference type="InterPro" id="IPR013057">
    <property type="entry name" value="AA_transpt_TM"/>
</dbReference>
<dbReference type="GO" id="GO:0016020">
    <property type="term" value="C:membrane"/>
    <property type="evidence" value="ECO:0007669"/>
    <property type="project" value="UniProtKB-SubCell"/>
</dbReference>
<evidence type="ECO:0000313" key="10">
    <source>
        <dbReference type="EMBL" id="VAI48863.1"/>
    </source>
</evidence>
<gene>
    <name evidence="10" type="ORF">TRITD_6Av1G179420</name>
</gene>
<evidence type="ECO:0000256" key="4">
    <source>
        <dbReference type="ARBA" id="ARBA00022970"/>
    </source>
</evidence>
<dbReference type="Proteomes" id="UP000324705">
    <property type="component" value="Chromosome 6A"/>
</dbReference>
<dbReference type="GO" id="GO:0006865">
    <property type="term" value="P:amino acid transport"/>
    <property type="evidence" value="ECO:0007669"/>
    <property type="project" value="UniProtKB-KW"/>
</dbReference>
<keyword evidence="11" id="KW-1185">Reference proteome</keyword>